<proteinExistence type="predicted"/>
<dbReference type="OrthoDB" id="259286at2157"/>
<dbReference type="Pfam" id="PF17648">
    <property type="entry name" value="Luciferase"/>
    <property type="match status" value="1"/>
</dbReference>
<dbReference type="PATRIC" id="fig|1008153.3.peg.1823"/>
<dbReference type="Proteomes" id="UP000075321">
    <property type="component" value="Unassembled WGS sequence"/>
</dbReference>
<feature type="domain" description="Luciferase" evidence="1">
    <location>
        <begin position="41"/>
        <end position="102"/>
    </location>
</feature>
<comment type="caution">
    <text evidence="2">The sequence shown here is derived from an EMBL/GenBank/DDBJ whole genome shotgun (WGS) entry which is preliminary data.</text>
</comment>
<dbReference type="RefSeq" id="WP_066381597.1">
    <property type="nucleotide sequence ID" value="NZ_LTAZ01000004.1"/>
</dbReference>
<gene>
    <name evidence="2" type="ORF">HAPAU_17910</name>
</gene>
<reference evidence="2 3" key="1">
    <citation type="submission" date="2016-02" db="EMBL/GenBank/DDBJ databases">
        <title>Genome sequence of Halalkalicoccus paucihalophilus DSM 24557.</title>
        <authorList>
            <person name="Poehlein A."/>
            <person name="Daniel R."/>
        </authorList>
    </citation>
    <scope>NUCLEOTIDE SEQUENCE [LARGE SCALE GENOMIC DNA]</scope>
    <source>
        <strain evidence="2 3">DSM 24557</strain>
    </source>
</reference>
<evidence type="ECO:0000313" key="3">
    <source>
        <dbReference type="Proteomes" id="UP000075321"/>
    </source>
</evidence>
<accession>A0A151AGC6</accession>
<evidence type="ECO:0000313" key="2">
    <source>
        <dbReference type="EMBL" id="KYH26691.1"/>
    </source>
</evidence>
<dbReference type="EMBL" id="LTAZ01000004">
    <property type="protein sequence ID" value="KYH26691.1"/>
    <property type="molecule type" value="Genomic_DNA"/>
</dbReference>
<dbReference type="AlphaFoldDB" id="A0A151AGC6"/>
<evidence type="ECO:0000259" key="1">
    <source>
        <dbReference type="Pfam" id="PF17648"/>
    </source>
</evidence>
<organism evidence="2 3">
    <name type="scientific">Halalkalicoccus paucihalophilus</name>
    <dbReference type="NCBI Taxonomy" id="1008153"/>
    <lineage>
        <taxon>Archaea</taxon>
        <taxon>Methanobacteriati</taxon>
        <taxon>Methanobacteriota</taxon>
        <taxon>Stenosarchaea group</taxon>
        <taxon>Halobacteria</taxon>
        <taxon>Halobacteriales</taxon>
        <taxon>Halococcaceae</taxon>
        <taxon>Halalkalicoccus</taxon>
    </lineage>
</organism>
<keyword evidence="3" id="KW-1185">Reference proteome</keyword>
<dbReference type="InterPro" id="IPR040841">
    <property type="entry name" value="Luciferase_dom"/>
</dbReference>
<sequence>MTTTTSTAATNRERIVETVSGWPGVETGPHRFGATEFTVDGREIGHIHGGRVLDINFPKRMKERLIADEETGEHRFAGGGWTTYRITTAGDVDHALRLCRLSYLYLVLTMRHRPTGSAILAELDLDTELDGLDPDLRAMFDRMRR</sequence>
<protein>
    <recommendedName>
        <fullName evidence="1">Luciferase domain-containing protein</fullName>
    </recommendedName>
</protein>
<name>A0A151AGC6_9EURY</name>